<protein>
    <recommendedName>
        <fullName evidence="12">Cysteine--tRNA ligase</fullName>
        <ecNumber evidence="12">6.1.1.16</ecNumber>
    </recommendedName>
    <alternativeName>
        <fullName evidence="12">Cysteinyl-tRNA synthetase</fullName>
        <shortName evidence="12">CysRS</shortName>
    </alternativeName>
</protein>
<evidence type="ECO:0000256" key="11">
    <source>
        <dbReference type="ARBA" id="ARBA00023146"/>
    </source>
</evidence>
<dbReference type="AlphaFoldDB" id="A0AAW7X375"/>
<feature type="binding site" evidence="12">
    <location>
        <position position="209"/>
    </location>
    <ligand>
        <name>Zn(2+)</name>
        <dbReference type="ChEBI" id="CHEBI:29105"/>
    </ligand>
</feature>
<organism evidence="14 15">
    <name type="scientific">Saccharophagus degradans</name>
    <dbReference type="NCBI Taxonomy" id="86304"/>
    <lineage>
        <taxon>Bacteria</taxon>
        <taxon>Pseudomonadati</taxon>
        <taxon>Pseudomonadota</taxon>
        <taxon>Gammaproteobacteria</taxon>
        <taxon>Cellvibrionales</taxon>
        <taxon>Cellvibrionaceae</taxon>
        <taxon>Saccharophagus</taxon>
    </lineage>
</organism>
<dbReference type="RefSeq" id="WP_303490620.1">
    <property type="nucleotide sequence ID" value="NZ_JAUOPB010000001.1"/>
</dbReference>
<dbReference type="GO" id="GO:0005829">
    <property type="term" value="C:cytosol"/>
    <property type="evidence" value="ECO:0007669"/>
    <property type="project" value="TreeGrafter"/>
</dbReference>
<evidence type="ECO:0000256" key="5">
    <source>
        <dbReference type="ARBA" id="ARBA00022598"/>
    </source>
</evidence>
<dbReference type="EC" id="6.1.1.16" evidence="12"/>
<dbReference type="Pfam" id="PF09190">
    <property type="entry name" value="DALR_2"/>
    <property type="match status" value="1"/>
</dbReference>
<dbReference type="EMBL" id="JAUOPB010000001">
    <property type="protein sequence ID" value="MDO6421282.1"/>
    <property type="molecule type" value="Genomic_DNA"/>
</dbReference>
<dbReference type="PANTHER" id="PTHR10890">
    <property type="entry name" value="CYSTEINYL-TRNA SYNTHETASE"/>
    <property type="match status" value="1"/>
</dbReference>
<keyword evidence="4 12" id="KW-0963">Cytoplasm</keyword>
<dbReference type="GO" id="GO:0008270">
    <property type="term" value="F:zinc ion binding"/>
    <property type="evidence" value="ECO:0007669"/>
    <property type="project" value="UniProtKB-UniRule"/>
</dbReference>
<dbReference type="SUPFAM" id="SSF47323">
    <property type="entry name" value="Anticodon-binding domain of a subclass of class I aminoacyl-tRNA synthetases"/>
    <property type="match status" value="1"/>
</dbReference>
<reference evidence="14" key="1">
    <citation type="submission" date="2023-07" db="EMBL/GenBank/DDBJ databases">
        <title>Genome content predicts the carbon catabolic preferences of heterotrophic bacteria.</title>
        <authorList>
            <person name="Gralka M."/>
        </authorList>
    </citation>
    <scope>NUCLEOTIDE SEQUENCE</scope>
    <source>
        <strain evidence="14">I3M17_2</strain>
    </source>
</reference>
<dbReference type="InterPro" id="IPR015803">
    <property type="entry name" value="Cys-tRNA-ligase"/>
</dbReference>
<dbReference type="Proteomes" id="UP001169760">
    <property type="component" value="Unassembled WGS sequence"/>
</dbReference>
<keyword evidence="9 12" id="KW-0067">ATP-binding</keyword>
<comment type="caution">
    <text evidence="14">The sequence shown here is derived from an EMBL/GenBank/DDBJ whole genome shotgun (WGS) entry which is preliminary data.</text>
</comment>
<dbReference type="NCBIfam" id="TIGR00435">
    <property type="entry name" value="cysS"/>
    <property type="match status" value="1"/>
</dbReference>
<comment type="cofactor">
    <cofactor evidence="12">
        <name>Zn(2+)</name>
        <dbReference type="ChEBI" id="CHEBI:29105"/>
    </cofactor>
    <text evidence="12">Binds 1 zinc ion per subunit.</text>
</comment>
<evidence type="ECO:0000256" key="4">
    <source>
        <dbReference type="ARBA" id="ARBA00022490"/>
    </source>
</evidence>
<dbReference type="SMART" id="SM00840">
    <property type="entry name" value="DALR_2"/>
    <property type="match status" value="1"/>
</dbReference>
<dbReference type="InterPro" id="IPR014729">
    <property type="entry name" value="Rossmann-like_a/b/a_fold"/>
</dbReference>
<keyword evidence="10 12" id="KW-0648">Protein biosynthesis</keyword>
<evidence type="ECO:0000256" key="12">
    <source>
        <dbReference type="HAMAP-Rule" id="MF_00041"/>
    </source>
</evidence>
<evidence type="ECO:0000256" key="1">
    <source>
        <dbReference type="ARBA" id="ARBA00004496"/>
    </source>
</evidence>
<accession>A0AAW7X375</accession>
<dbReference type="SUPFAM" id="SSF52374">
    <property type="entry name" value="Nucleotidylyl transferase"/>
    <property type="match status" value="1"/>
</dbReference>
<keyword evidence="5 12" id="KW-0436">Ligase</keyword>
<feature type="binding site" evidence="12">
    <location>
        <position position="238"/>
    </location>
    <ligand>
        <name>Zn(2+)</name>
        <dbReference type="ChEBI" id="CHEBI:29105"/>
    </ligand>
</feature>
<dbReference type="Gene3D" id="3.40.50.620">
    <property type="entry name" value="HUPs"/>
    <property type="match status" value="1"/>
</dbReference>
<feature type="binding site" evidence="12">
    <location>
        <position position="29"/>
    </location>
    <ligand>
        <name>Zn(2+)</name>
        <dbReference type="ChEBI" id="CHEBI:29105"/>
    </ligand>
</feature>
<evidence type="ECO:0000256" key="8">
    <source>
        <dbReference type="ARBA" id="ARBA00022833"/>
    </source>
</evidence>
<gene>
    <name evidence="12 14" type="primary">cysS</name>
    <name evidence="14" type="ORF">Q4521_02235</name>
</gene>
<keyword evidence="11 12" id="KW-0030">Aminoacyl-tRNA synthetase</keyword>
<keyword evidence="8 12" id="KW-0862">Zinc</keyword>
<feature type="short sequence motif" description="'HIGH' region" evidence="12">
    <location>
        <begin position="31"/>
        <end position="41"/>
    </location>
</feature>
<dbReference type="PANTHER" id="PTHR10890:SF3">
    <property type="entry name" value="CYSTEINE--TRNA LIGASE, CYTOPLASMIC"/>
    <property type="match status" value="1"/>
</dbReference>
<dbReference type="InterPro" id="IPR032678">
    <property type="entry name" value="tRNA-synt_1_cat_dom"/>
</dbReference>
<dbReference type="Gene3D" id="1.20.120.1910">
    <property type="entry name" value="Cysteine-tRNA ligase, C-terminal anti-codon recognition domain"/>
    <property type="match status" value="1"/>
</dbReference>
<dbReference type="GO" id="GO:0006423">
    <property type="term" value="P:cysteinyl-tRNA aminoacylation"/>
    <property type="evidence" value="ECO:0007669"/>
    <property type="project" value="UniProtKB-UniRule"/>
</dbReference>
<feature type="domain" description="Cysteinyl-tRNA synthetase class Ia DALR" evidence="13">
    <location>
        <begin position="341"/>
        <end position="399"/>
    </location>
</feature>
<sequence>MSLTVYNTRTRKKEPFVPVNPQSVKMYVCGPTVYNLVHIGNARPVVVFDVLFRVLKTLYPDVVYARNITDIDDKIMKAAKENGESIDALTARFTEAYIEDMAALHNLPPSIAPKATAHIEPMIAMVAALVEKGHAYEADGHVLFDVQSMENYGKLSNRALEDMLDGARVEVADYKRYAGDFVLWKPSADDEPGWASPWGRGRPGWHLECSAMIETHLGNTIDIHGGGRDLIFPHHENELAQSECAHGGEEYVRYWMHNGYVNIDGEKMSKSLGNFRTVRDLLQQYHGETIRFALLSAQYRSELDFSVSLLDQSKAGLDTLYGALKNAPATSTDAVDLSDNAGYLALLDDLNTPQVIAELHRLAKIVNKNEGQEAAIAAAQLQALGGLLGLLQQEPEAWFKATTSGSSELSAEDIEQLIVERKEAKLAKNYARADEIRKELTEKGIALEDSASGTSWKRI</sequence>
<dbReference type="HAMAP" id="MF_00041">
    <property type="entry name" value="Cys_tRNA_synth"/>
    <property type="match status" value="1"/>
</dbReference>
<feature type="binding site" evidence="12">
    <location>
        <position position="270"/>
    </location>
    <ligand>
        <name>ATP</name>
        <dbReference type="ChEBI" id="CHEBI:30616"/>
    </ligand>
</feature>
<dbReference type="FunFam" id="3.40.50.620:FF:000009">
    <property type="entry name" value="Cysteine--tRNA ligase"/>
    <property type="match status" value="1"/>
</dbReference>
<evidence type="ECO:0000256" key="7">
    <source>
        <dbReference type="ARBA" id="ARBA00022741"/>
    </source>
</evidence>
<evidence type="ECO:0000259" key="13">
    <source>
        <dbReference type="SMART" id="SM00840"/>
    </source>
</evidence>
<dbReference type="GO" id="GO:0004817">
    <property type="term" value="F:cysteine-tRNA ligase activity"/>
    <property type="evidence" value="ECO:0007669"/>
    <property type="project" value="UniProtKB-UniRule"/>
</dbReference>
<evidence type="ECO:0000313" key="15">
    <source>
        <dbReference type="Proteomes" id="UP001169760"/>
    </source>
</evidence>
<evidence type="ECO:0000256" key="3">
    <source>
        <dbReference type="ARBA" id="ARBA00011245"/>
    </source>
</evidence>
<name>A0AAW7X375_9GAMM</name>
<evidence type="ECO:0000256" key="10">
    <source>
        <dbReference type="ARBA" id="ARBA00022917"/>
    </source>
</evidence>
<proteinExistence type="inferred from homology"/>
<dbReference type="InterPro" id="IPR024909">
    <property type="entry name" value="Cys-tRNA/MSH_ligase"/>
</dbReference>
<evidence type="ECO:0000256" key="2">
    <source>
        <dbReference type="ARBA" id="ARBA00005594"/>
    </source>
</evidence>
<dbReference type="InterPro" id="IPR009080">
    <property type="entry name" value="tRNAsynth_Ia_anticodon-bd"/>
</dbReference>
<keyword evidence="6 12" id="KW-0479">Metal-binding</keyword>
<keyword evidence="7 12" id="KW-0547">Nucleotide-binding</keyword>
<comment type="subcellular location">
    <subcellularLocation>
        <location evidence="1 12">Cytoplasm</location>
    </subcellularLocation>
</comment>
<comment type="catalytic activity">
    <reaction evidence="12">
        <text>tRNA(Cys) + L-cysteine + ATP = L-cysteinyl-tRNA(Cys) + AMP + diphosphate</text>
        <dbReference type="Rhea" id="RHEA:17773"/>
        <dbReference type="Rhea" id="RHEA-COMP:9661"/>
        <dbReference type="Rhea" id="RHEA-COMP:9679"/>
        <dbReference type="ChEBI" id="CHEBI:30616"/>
        <dbReference type="ChEBI" id="CHEBI:33019"/>
        <dbReference type="ChEBI" id="CHEBI:35235"/>
        <dbReference type="ChEBI" id="CHEBI:78442"/>
        <dbReference type="ChEBI" id="CHEBI:78517"/>
        <dbReference type="ChEBI" id="CHEBI:456215"/>
        <dbReference type="EC" id="6.1.1.16"/>
    </reaction>
</comment>
<feature type="binding site" evidence="12">
    <location>
        <position position="234"/>
    </location>
    <ligand>
        <name>Zn(2+)</name>
        <dbReference type="ChEBI" id="CHEBI:29105"/>
    </ligand>
</feature>
<comment type="subunit">
    <text evidence="3 12">Monomer.</text>
</comment>
<dbReference type="PRINTS" id="PR00983">
    <property type="entry name" value="TRNASYNTHCYS"/>
</dbReference>
<dbReference type="CDD" id="cd00672">
    <property type="entry name" value="CysRS_core"/>
    <property type="match status" value="1"/>
</dbReference>
<evidence type="ECO:0000313" key="14">
    <source>
        <dbReference type="EMBL" id="MDO6421282.1"/>
    </source>
</evidence>
<feature type="short sequence motif" description="'KMSKS' region" evidence="12">
    <location>
        <begin position="267"/>
        <end position="271"/>
    </location>
</feature>
<dbReference type="Pfam" id="PF01406">
    <property type="entry name" value="tRNA-synt_1e"/>
    <property type="match status" value="1"/>
</dbReference>
<evidence type="ECO:0000256" key="9">
    <source>
        <dbReference type="ARBA" id="ARBA00022840"/>
    </source>
</evidence>
<evidence type="ECO:0000256" key="6">
    <source>
        <dbReference type="ARBA" id="ARBA00022723"/>
    </source>
</evidence>
<dbReference type="GO" id="GO:0005524">
    <property type="term" value="F:ATP binding"/>
    <property type="evidence" value="ECO:0007669"/>
    <property type="project" value="UniProtKB-UniRule"/>
</dbReference>
<dbReference type="InterPro" id="IPR015273">
    <property type="entry name" value="Cys-tRNA-synt_Ia_DALR"/>
</dbReference>
<comment type="similarity">
    <text evidence="2 12">Belongs to the class-I aminoacyl-tRNA synthetase family.</text>
</comment>